<dbReference type="EMBL" id="KI925464">
    <property type="protein sequence ID" value="ETW76538.1"/>
    <property type="molecule type" value="Genomic_DNA"/>
</dbReference>
<dbReference type="HOGENOM" id="CLU_211257_0_0_1"/>
<proteinExistence type="predicted"/>
<keyword evidence="3" id="KW-1185">Reference proteome</keyword>
<evidence type="ECO:0000313" key="2">
    <source>
        <dbReference type="EMBL" id="ETW76538.1"/>
    </source>
</evidence>
<keyword evidence="1" id="KW-0472">Membrane</keyword>
<evidence type="ECO:0000313" key="3">
    <source>
        <dbReference type="Proteomes" id="UP000030671"/>
    </source>
</evidence>
<dbReference type="RefSeq" id="XP_009551429.1">
    <property type="nucleotide sequence ID" value="XM_009553134.1"/>
</dbReference>
<dbReference type="InParanoid" id="W4JSL7"/>
<feature type="transmembrane region" description="Helical" evidence="1">
    <location>
        <begin position="12"/>
        <end position="30"/>
    </location>
</feature>
<evidence type="ECO:0000256" key="1">
    <source>
        <dbReference type="SAM" id="Phobius"/>
    </source>
</evidence>
<sequence length="58" mass="6401">CLIQSQNYLGTIISHSLLLFNMLLISKVITNNSLSLPTLKIVLVLCSVLRDTSSISMH</sequence>
<name>W4JSL7_HETIT</name>
<keyword evidence="1" id="KW-1133">Transmembrane helix</keyword>
<organism evidence="2 3">
    <name type="scientific">Heterobasidion irregulare (strain TC 32-1)</name>
    <dbReference type="NCBI Taxonomy" id="747525"/>
    <lineage>
        <taxon>Eukaryota</taxon>
        <taxon>Fungi</taxon>
        <taxon>Dikarya</taxon>
        <taxon>Basidiomycota</taxon>
        <taxon>Agaricomycotina</taxon>
        <taxon>Agaricomycetes</taxon>
        <taxon>Russulales</taxon>
        <taxon>Bondarzewiaceae</taxon>
        <taxon>Heterobasidion</taxon>
        <taxon>Heterobasidion annosum species complex</taxon>
    </lineage>
</organism>
<dbReference type="KEGG" id="hir:HETIRDRAFT_328972"/>
<dbReference type="Proteomes" id="UP000030671">
    <property type="component" value="Unassembled WGS sequence"/>
</dbReference>
<accession>W4JSL7</accession>
<protein>
    <submittedName>
        <fullName evidence="2">Uncharacterized protein</fullName>
    </submittedName>
</protein>
<reference evidence="2 3" key="1">
    <citation type="journal article" date="2012" name="New Phytol.">
        <title>Insight into trade-off between wood decay and parasitism from the genome of a fungal forest pathogen.</title>
        <authorList>
            <person name="Olson A."/>
            <person name="Aerts A."/>
            <person name="Asiegbu F."/>
            <person name="Belbahri L."/>
            <person name="Bouzid O."/>
            <person name="Broberg A."/>
            <person name="Canback B."/>
            <person name="Coutinho P.M."/>
            <person name="Cullen D."/>
            <person name="Dalman K."/>
            <person name="Deflorio G."/>
            <person name="van Diepen L.T."/>
            <person name="Dunand C."/>
            <person name="Duplessis S."/>
            <person name="Durling M."/>
            <person name="Gonthier P."/>
            <person name="Grimwood J."/>
            <person name="Fossdal C.G."/>
            <person name="Hansson D."/>
            <person name="Henrissat B."/>
            <person name="Hietala A."/>
            <person name="Himmelstrand K."/>
            <person name="Hoffmeister D."/>
            <person name="Hogberg N."/>
            <person name="James T.Y."/>
            <person name="Karlsson M."/>
            <person name="Kohler A."/>
            <person name="Kues U."/>
            <person name="Lee Y.H."/>
            <person name="Lin Y.C."/>
            <person name="Lind M."/>
            <person name="Lindquist E."/>
            <person name="Lombard V."/>
            <person name="Lucas S."/>
            <person name="Lunden K."/>
            <person name="Morin E."/>
            <person name="Murat C."/>
            <person name="Park J."/>
            <person name="Raffaello T."/>
            <person name="Rouze P."/>
            <person name="Salamov A."/>
            <person name="Schmutz J."/>
            <person name="Solheim H."/>
            <person name="Stahlberg J."/>
            <person name="Velez H."/>
            <person name="de Vries R.P."/>
            <person name="Wiebenga A."/>
            <person name="Woodward S."/>
            <person name="Yakovlev I."/>
            <person name="Garbelotto M."/>
            <person name="Martin F."/>
            <person name="Grigoriev I.V."/>
            <person name="Stenlid J."/>
        </authorList>
    </citation>
    <scope>NUCLEOTIDE SEQUENCE [LARGE SCALE GENOMIC DNA]</scope>
    <source>
        <strain evidence="2 3">TC 32-1</strain>
    </source>
</reference>
<dbReference type="GeneID" id="20671461"/>
<gene>
    <name evidence="2" type="ORF">HETIRDRAFT_328972</name>
</gene>
<keyword evidence="1" id="KW-0812">Transmembrane</keyword>
<dbReference type="AlphaFoldDB" id="W4JSL7"/>
<feature type="non-terminal residue" evidence="2">
    <location>
        <position position="1"/>
    </location>
</feature>